<feature type="compositionally biased region" description="Pro residues" evidence="1">
    <location>
        <begin position="297"/>
        <end position="314"/>
    </location>
</feature>
<gene>
    <name evidence="2" type="ORF">GCM10010140_08880</name>
</gene>
<protein>
    <recommendedName>
        <fullName evidence="4">TIGR02678 family protein</fullName>
    </recommendedName>
</protein>
<dbReference type="EMBL" id="BMQJ01000002">
    <property type="protein sequence ID" value="GGP82337.1"/>
    <property type="molecule type" value="Genomic_DNA"/>
</dbReference>
<feature type="region of interest" description="Disordered" evidence="1">
    <location>
        <begin position="295"/>
        <end position="323"/>
    </location>
</feature>
<evidence type="ECO:0000313" key="2">
    <source>
        <dbReference type="EMBL" id="GGP82337.1"/>
    </source>
</evidence>
<name>A0ABQ2QJK6_9ACTN</name>
<evidence type="ECO:0000313" key="3">
    <source>
        <dbReference type="Proteomes" id="UP000611554"/>
    </source>
</evidence>
<sequence length="447" mass="48767">MGVPETDQEITLDAALTEEAVLSTYRRMFAALARDSGAVVDDPVLVDIAETLFAAFAEAGEEWLTHEQMRHVCRAYPLEMFENRLRVLKGLGAIREVFPKPNQLRYRASFTSVVGLMFVRRMMADGGQSEMHRLLALEDLNVADPRTTMEEARLSARNLSRAFRLWALELITLVGGTIEELREQAPKLWGTEEIARRAQSLHATILTRWPELDRTCTELRAAIYAYSDASRRAAGRLADSAGTTRNLTLLPAETWRTFAQTADKERLAAVLDGFAFDAPAPWHDPAAIVRAVDESPRPAPAQPTPPRSIVPDPGPAGSQDAEAGDGVLGRLAAVAESVLAGRPSAPLEEALAAGGEWVSARRLLADLVSADLRPESPYRLRWSDGLTAAPGAEPAWLSHGHLERTDVMTERAPDPVRGRPGRAGEAPDPVRGRPEGSEGPERTDDDA</sequence>
<evidence type="ECO:0008006" key="4">
    <source>
        <dbReference type="Google" id="ProtNLM"/>
    </source>
</evidence>
<feature type="compositionally biased region" description="Basic and acidic residues" evidence="1">
    <location>
        <begin position="428"/>
        <end position="447"/>
    </location>
</feature>
<organism evidence="2 3">
    <name type="scientific">Streptosporangium pseudovulgare</name>
    <dbReference type="NCBI Taxonomy" id="35765"/>
    <lineage>
        <taxon>Bacteria</taxon>
        <taxon>Bacillati</taxon>
        <taxon>Actinomycetota</taxon>
        <taxon>Actinomycetes</taxon>
        <taxon>Streptosporangiales</taxon>
        <taxon>Streptosporangiaceae</taxon>
        <taxon>Streptosporangium</taxon>
    </lineage>
</organism>
<evidence type="ECO:0000256" key="1">
    <source>
        <dbReference type="SAM" id="MobiDB-lite"/>
    </source>
</evidence>
<reference evidence="3" key="1">
    <citation type="journal article" date="2019" name="Int. J. Syst. Evol. Microbiol.">
        <title>The Global Catalogue of Microorganisms (GCM) 10K type strain sequencing project: providing services to taxonomists for standard genome sequencing and annotation.</title>
        <authorList>
            <consortium name="The Broad Institute Genomics Platform"/>
            <consortium name="The Broad Institute Genome Sequencing Center for Infectious Disease"/>
            <person name="Wu L."/>
            <person name="Ma J."/>
        </authorList>
    </citation>
    <scope>NUCLEOTIDE SEQUENCE [LARGE SCALE GENOMIC DNA]</scope>
    <source>
        <strain evidence="3">JCM 3115</strain>
    </source>
</reference>
<comment type="caution">
    <text evidence="2">The sequence shown here is derived from an EMBL/GenBank/DDBJ whole genome shotgun (WGS) entry which is preliminary data.</text>
</comment>
<keyword evidence="3" id="KW-1185">Reference proteome</keyword>
<accession>A0ABQ2QJK6</accession>
<feature type="compositionally biased region" description="Basic and acidic residues" evidence="1">
    <location>
        <begin position="400"/>
        <end position="417"/>
    </location>
</feature>
<proteinExistence type="predicted"/>
<feature type="region of interest" description="Disordered" evidence="1">
    <location>
        <begin position="397"/>
        <end position="447"/>
    </location>
</feature>
<dbReference type="Proteomes" id="UP000611554">
    <property type="component" value="Unassembled WGS sequence"/>
</dbReference>